<feature type="signal peptide" evidence="6">
    <location>
        <begin position="1"/>
        <end position="24"/>
    </location>
</feature>
<keyword evidence="10" id="KW-1185">Reference proteome</keyword>
<dbReference type="Pfam" id="PF14322">
    <property type="entry name" value="SusD-like_3"/>
    <property type="match status" value="1"/>
</dbReference>
<dbReference type="InterPro" id="IPR012944">
    <property type="entry name" value="SusD_RagB_dom"/>
</dbReference>
<keyword evidence="5" id="KW-0998">Cell outer membrane</keyword>
<dbReference type="AlphaFoldDB" id="A0A1K1P1I1"/>
<dbReference type="RefSeq" id="WP_072316917.1">
    <property type="nucleotide sequence ID" value="NZ_FPJE01000007.1"/>
</dbReference>
<dbReference type="SUPFAM" id="SSF48452">
    <property type="entry name" value="TPR-like"/>
    <property type="match status" value="1"/>
</dbReference>
<proteinExistence type="inferred from homology"/>
<dbReference type="InterPro" id="IPR011990">
    <property type="entry name" value="TPR-like_helical_dom_sf"/>
</dbReference>
<dbReference type="InterPro" id="IPR033985">
    <property type="entry name" value="SusD-like_N"/>
</dbReference>
<evidence type="ECO:0000256" key="6">
    <source>
        <dbReference type="SAM" id="SignalP"/>
    </source>
</evidence>
<comment type="similarity">
    <text evidence="2">Belongs to the SusD family.</text>
</comment>
<evidence type="ECO:0000259" key="7">
    <source>
        <dbReference type="Pfam" id="PF07980"/>
    </source>
</evidence>
<dbReference type="Proteomes" id="UP000182248">
    <property type="component" value="Unassembled WGS sequence"/>
</dbReference>
<evidence type="ECO:0000256" key="2">
    <source>
        <dbReference type="ARBA" id="ARBA00006275"/>
    </source>
</evidence>
<evidence type="ECO:0000256" key="4">
    <source>
        <dbReference type="ARBA" id="ARBA00023136"/>
    </source>
</evidence>
<accession>A0A1K1P1I1</accession>
<keyword evidence="3 6" id="KW-0732">Signal</keyword>
<dbReference type="Pfam" id="PF07980">
    <property type="entry name" value="SusD_RagB"/>
    <property type="match status" value="1"/>
</dbReference>
<dbReference type="OrthoDB" id="5694214at2"/>
<evidence type="ECO:0000313" key="10">
    <source>
        <dbReference type="Proteomes" id="UP000182248"/>
    </source>
</evidence>
<evidence type="ECO:0000256" key="5">
    <source>
        <dbReference type="ARBA" id="ARBA00023237"/>
    </source>
</evidence>
<feature type="domain" description="RagB/SusD" evidence="7">
    <location>
        <begin position="325"/>
        <end position="538"/>
    </location>
</feature>
<keyword evidence="4" id="KW-0472">Membrane</keyword>
<protein>
    <submittedName>
        <fullName evidence="9">Starch-binding associating with outer membrane</fullName>
    </submittedName>
</protein>
<dbReference type="PROSITE" id="PS51257">
    <property type="entry name" value="PROKAR_LIPOPROTEIN"/>
    <property type="match status" value="1"/>
</dbReference>
<dbReference type="Gene3D" id="1.25.40.390">
    <property type="match status" value="1"/>
</dbReference>
<evidence type="ECO:0000256" key="3">
    <source>
        <dbReference type="ARBA" id="ARBA00022729"/>
    </source>
</evidence>
<dbReference type="EMBL" id="FPJE01000007">
    <property type="protein sequence ID" value="SFW41428.1"/>
    <property type="molecule type" value="Genomic_DNA"/>
</dbReference>
<evidence type="ECO:0000259" key="8">
    <source>
        <dbReference type="Pfam" id="PF14322"/>
    </source>
</evidence>
<dbReference type="STRING" id="1150368.SAMN02927921_01546"/>
<organism evidence="9 10">
    <name type="scientific">Sinomicrobium oceani</name>
    <dbReference type="NCBI Taxonomy" id="1150368"/>
    <lineage>
        <taxon>Bacteria</taxon>
        <taxon>Pseudomonadati</taxon>
        <taxon>Bacteroidota</taxon>
        <taxon>Flavobacteriia</taxon>
        <taxon>Flavobacteriales</taxon>
        <taxon>Flavobacteriaceae</taxon>
        <taxon>Sinomicrobium</taxon>
    </lineage>
</organism>
<evidence type="ECO:0000313" key="9">
    <source>
        <dbReference type="EMBL" id="SFW41428.1"/>
    </source>
</evidence>
<feature type="chain" id="PRO_5012634143" evidence="6">
    <location>
        <begin position="25"/>
        <end position="540"/>
    </location>
</feature>
<reference evidence="9 10" key="1">
    <citation type="submission" date="2016-11" db="EMBL/GenBank/DDBJ databases">
        <authorList>
            <person name="Jaros S."/>
            <person name="Januszkiewicz K."/>
            <person name="Wedrychowicz H."/>
        </authorList>
    </citation>
    <scope>NUCLEOTIDE SEQUENCE [LARGE SCALE GENOMIC DNA]</scope>
    <source>
        <strain evidence="9 10">CGMCC 1.12145</strain>
    </source>
</reference>
<name>A0A1K1P1I1_9FLAO</name>
<comment type="subcellular location">
    <subcellularLocation>
        <location evidence="1">Cell outer membrane</location>
    </subcellularLocation>
</comment>
<feature type="domain" description="SusD-like N-terminal" evidence="8">
    <location>
        <begin position="35"/>
        <end position="213"/>
    </location>
</feature>
<sequence length="540" mass="62352">MKRKIYRGCILIQVLLLASCNKFLEEDLVTYVSADSYYKTEKGFQDAVNATYASLKTFYGQEAGFTMTTFGTDIFTNGSDGGFKYYNFYDVSLNASDAYVRDAWREWYKGINQANAVIGRSQELEMDETLKGIRLAEVRFLRALFYFNIVTTYGDAHLTLEESEGVEIEATRTPVTEIYRQAIVPDLEFAIEALPDTQSDYGRITKPAAQFLLGKALLTRSYTSYAEADDAARSESLFTHVIEDYGFRLLDRYGDLWDISNKQNDEIILAVINSKTQVDDGTDELGHRGHLFFLMEYDILPGMARDVKNGRPWKRFKPTDFLLSLWDREKDTRYDEGFTQVWYTNNPTENLQAGDTAVYMPGPGKDELWPQSRQETKPYMVITKEEYTERLFPSVLKWLDPTRPDQQREPSQRDHILMRLADAYLLRAEARLLQNNTPGAADDLNEIRRRAAWPGMEADMEIEASDITLDFILDERARELYGEGYRWWDLVRTGKLIERVRLHNPGGAPNIKDYHTLRPIPLDQIDRTINEYPQNPGYPD</sequence>
<dbReference type="GO" id="GO:0009279">
    <property type="term" value="C:cell outer membrane"/>
    <property type="evidence" value="ECO:0007669"/>
    <property type="project" value="UniProtKB-SubCell"/>
</dbReference>
<gene>
    <name evidence="9" type="ORF">SAMN02927921_01546</name>
</gene>
<evidence type="ECO:0000256" key="1">
    <source>
        <dbReference type="ARBA" id="ARBA00004442"/>
    </source>
</evidence>